<dbReference type="RefSeq" id="XP_026604216.1">
    <property type="nucleotide sequence ID" value="XM_026746736.1"/>
</dbReference>
<evidence type="ECO:0000256" key="9">
    <source>
        <dbReference type="SAM" id="MobiDB-lite"/>
    </source>
</evidence>
<dbReference type="SUPFAM" id="SSF46689">
    <property type="entry name" value="Homeodomain-like"/>
    <property type="match status" value="1"/>
</dbReference>
<reference evidence="13 14" key="1">
    <citation type="journal article" date="2018" name="IMA Fungus">
        <title>IMA Genome-F 9: Draft genome sequence of Annulohypoxylon stygium, Aspergillus mulundensis, Berkeleyomyces basicola (syn. Thielaviopsis basicola), Ceratocystis smalleyi, two Cercospora beticola strains, Coleophoma cylindrospora, Fusarium fracticaudum, Phialophora cf. hyalina, and Morchella septimelata.</title>
        <authorList>
            <person name="Wingfield B.D."/>
            <person name="Bills G.F."/>
            <person name="Dong Y."/>
            <person name="Huang W."/>
            <person name="Nel W.J."/>
            <person name="Swalarsk-Parry B.S."/>
            <person name="Vaghefi N."/>
            <person name="Wilken P.M."/>
            <person name="An Z."/>
            <person name="de Beer Z.W."/>
            <person name="De Vos L."/>
            <person name="Chen L."/>
            <person name="Duong T.A."/>
            <person name="Gao Y."/>
            <person name="Hammerbacher A."/>
            <person name="Kikkert J.R."/>
            <person name="Li Y."/>
            <person name="Li H."/>
            <person name="Li K."/>
            <person name="Li Q."/>
            <person name="Liu X."/>
            <person name="Ma X."/>
            <person name="Naidoo K."/>
            <person name="Pethybridge S.J."/>
            <person name="Sun J."/>
            <person name="Steenkamp E.T."/>
            <person name="van der Nest M.A."/>
            <person name="van Wyk S."/>
            <person name="Wingfield M.J."/>
            <person name="Xiong C."/>
            <person name="Yue Q."/>
            <person name="Zhang X."/>
        </authorList>
    </citation>
    <scope>NUCLEOTIDE SEQUENCE [LARGE SCALE GENOMIC DNA]</scope>
    <source>
        <strain evidence="13 14">DSM 5745</strain>
    </source>
</reference>
<dbReference type="InterPro" id="IPR009057">
    <property type="entry name" value="Homeodomain-like_sf"/>
</dbReference>
<comment type="similarity">
    <text evidence="1 8">Belongs to the RAP1 family.</text>
</comment>
<dbReference type="AlphaFoldDB" id="A0A3D8S4D5"/>
<dbReference type="CDD" id="cd11653">
    <property type="entry name" value="rap1_RCT"/>
    <property type="match status" value="1"/>
</dbReference>
<evidence type="ECO:0000259" key="12">
    <source>
        <dbReference type="Pfam" id="PF16589"/>
    </source>
</evidence>
<evidence type="ECO:0000256" key="6">
    <source>
        <dbReference type="ARBA" id="ARBA00023163"/>
    </source>
</evidence>
<comment type="function">
    <text evidence="8">Involved in the regulation of telomere length, clustering and has a specific role in telomere position effect (TPE).</text>
</comment>
<evidence type="ECO:0000256" key="5">
    <source>
        <dbReference type="ARBA" id="ARBA00023159"/>
    </source>
</evidence>
<keyword evidence="3 8" id="KW-0779">Telomere</keyword>
<dbReference type="STRING" id="1810919.A0A3D8S4D5"/>
<keyword evidence="4" id="KW-0805">Transcription regulation</keyword>
<keyword evidence="6" id="KW-0804">Transcription</keyword>
<dbReference type="Gene3D" id="1.10.10.60">
    <property type="entry name" value="Homeodomain-like"/>
    <property type="match status" value="1"/>
</dbReference>
<dbReference type="PANTHER" id="PTHR16466:SF6">
    <property type="entry name" value="TELOMERIC REPEAT-BINDING FACTOR 2-INTERACTING PROTEIN 1"/>
    <property type="match status" value="1"/>
</dbReference>
<dbReference type="PANTHER" id="PTHR16466">
    <property type="entry name" value="TELOMERE REPEAT-BINDING FACTOR 2-INTERACTING PROTEIN 1"/>
    <property type="match status" value="1"/>
</dbReference>
<evidence type="ECO:0000313" key="13">
    <source>
        <dbReference type="EMBL" id="RDW81163.1"/>
    </source>
</evidence>
<name>A0A3D8S4D5_9EURO</name>
<evidence type="ECO:0000256" key="8">
    <source>
        <dbReference type="RuleBase" id="RU367107"/>
    </source>
</evidence>
<sequence length="455" mass="50641">MALIQTKGVGGAKPGDNEPEHSGLFQGMSFWLAHHVPQRDRFKVLIQENGGIVKLFEKDADVQIVDHKKKNLPSNVYSYQFIEKSIQKGELEDLETHRAGPSTARPVGATNIPARSHRLQYTIEDDQLLYDYLQPYENDPFASVRGNKIYQLFAEQIQHPRHTWQSWRDRYLKRVRGGPRPGGMLEPTARPTDEDRRSHPTRASTSTSHPTAAAAQRNEPSRQPQPQEKKRKRSPEPMMSGARVSNSTSSTKHKAPNRSPAPPAPQVVIASPASAGRRGESPEHELPPASKRAKTTTARNPDKTIPQHKQPQGKLPAAQVATQEPTDEISLGIASAFLELPSLPSSPVAEEALEQDIDAWIDTRLRMGKGKEDQIIEALQCTSMDPGLADKVLDSLIAGKGIPTDMRGVWTAQDDRDVEAQDTRDIQRVIKKHGDLFDYRWEYLNMTRAAGPSAT</sequence>
<keyword evidence="5" id="KW-0010">Activator</keyword>
<dbReference type="GO" id="GO:0031848">
    <property type="term" value="P:protection from non-homologous end joining at telomere"/>
    <property type="evidence" value="ECO:0007669"/>
    <property type="project" value="TreeGrafter"/>
</dbReference>
<accession>A0A3D8S4D5</accession>
<dbReference type="InterPro" id="IPR038104">
    <property type="entry name" value="Rap1_C_sf"/>
</dbReference>
<feature type="compositionally biased region" description="Basic and acidic residues" evidence="9">
    <location>
        <begin position="277"/>
        <end position="286"/>
    </location>
</feature>
<feature type="compositionally biased region" description="Low complexity" evidence="9">
    <location>
        <begin position="201"/>
        <end position="215"/>
    </location>
</feature>
<dbReference type="InterPro" id="IPR015010">
    <property type="entry name" value="TERF2IP_Myb"/>
</dbReference>
<dbReference type="Pfam" id="PF16589">
    <property type="entry name" value="BRCT_2"/>
    <property type="match status" value="1"/>
</dbReference>
<dbReference type="InterPro" id="IPR039595">
    <property type="entry name" value="TE2IP/Rap1"/>
</dbReference>
<dbReference type="Proteomes" id="UP000256690">
    <property type="component" value="Unassembled WGS sequence"/>
</dbReference>
<dbReference type="GeneID" id="38115090"/>
<dbReference type="Gene3D" id="1.10.10.2170">
    <property type="match status" value="1"/>
</dbReference>
<dbReference type="EMBL" id="PVWQ01000005">
    <property type="protein sequence ID" value="RDW81163.1"/>
    <property type="molecule type" value="Genomic_DNA"/>
</dbReference>
<feature type="domain" description="TERF2-interacting telomeric protein 1 Myb" evidence="10">
    <location>
        <begin position="121"/>
        <end position="182"/>
    </location>
</feature>
<evidence type="ECO:0000256" key="7">
    <source>
        <dbReference type="ARBA" id="ARBA00023242"/>
    </source>
</evidence>
<evidence type="ECO:0000256" key="1">
    <source>
        <dbReference type="ARBA" id="ARBA00010467"/>
    </source>
</evidence>
<evidence type="ECO:0000256" key="2">
    <source>
        <dbReference type="ARBA" id="ARBA00022454"/>
    </source>
</evidence>
<feature type="region of interest" description="Disordered" evidence="9">
    <location>
        <begin position="1"/>
        <end position="20"/>
    </location>
</feature>
<comment type="subcellular location">
    <subcellularLocation>
        <location evidence="8">Nucleus</location>
    </subcellularLocation>
    <subcellularLocation>
        <location evidence="8">Chromosome</location>
        <location evidence="8">Telomere</location>
    </subcellularLocation>
</comment>
<feature type="domain" description="TRF2-interacting telomeric protein/Rap1 C-terminal" evidence="11">
    <location>
        <begin position="371"/>
        <end position="445"/>
    </location>
</feature>
<gene>
    <name evidence="13" type="ORF">DSM5745_04720</name>
</gene>
<keyword evidence="14" id="KW-1185">Reference proteome</keyword>
<proteinExistence type="inferred from homology"/>
<dbReference type="InterPro" id="IPR001357">
    <property type="entry name" value="BRCT_dom"/>
</dbReference>
<keyword evidence="7 8" id="KW-0539">Nucleus</keyword>
<dbReference type="GO" id="GO:0070187">
    <property type="term" value="C:shelterin complex"/>
    <property type="evidence" value="ECO:0007669"/>
    <property type="project" value="TreeGrafter"/>
</dbReference>
<organism evidence="13 14">
    <name type="scientific">Aspergillus mulundensis</name>
    <dbReference type="NCBI Taxonomy" id="1810919"/>
    <lineage>
        <taxon>Eukaryota</taxon>
        <taxon>Fungi</taxon>
        <taxon>Dikarya</taxon>
        <taxon>Ascomycota</taxon>
        <taxon>Pezizomycotina</taxon>
        <taxon>Eurotiomycetes</taxon>
        <taxon>Eurotiomycetidae</taxon>
        <taxon>Eurotiales</taxon>
        <taxon>Aspergillaceae</taxon>
        <taxon>Aspergillus</taxon>
        <taxon>Aspergillus subgen. Nidulantes</taxon>
    </lineage>
</organism>
<evidence type="ECO:0000313" key="14">
    <source>
        <dbReference type="Proteomes" id="UP000256690"/>
    </source>
</evidence>
<dbReference type="Pfam" id="PF11626">
    <property type="entry name" value="Rap1_C"/>
    <property type="match status" value="1"/>
</dbReference>
<dbReference type="GO" id="GO:0042162">
    <property type="term" value="F:telomeric DNA binding"/>
    <property type="evidence" value="ECO:0007669"/>
    <property type="project" value="TreeGrafter"/>
</dbReference>
<protein>
    <recommendedName>
        <fullName evidence="8">DNA-binding protein RAP1</fullName>
    </recommendedName>
</protein>
<dbReference type="Pfam" id="PF08914">
    <property type="entry name" value="Myb_Rap1"/>
    <property type="match status" value="1"/>
</dbReference>
<feature type="region of interest" description="Disordered" evidence="9">
    <location>
        <begin position="175"/>
        <end position="324"/>
    </location>
</feature>
<evidence type="ECO:0000259" key="10">
    <source>
        <dbReference type="Pfam" id="PF08914"/>
    </source>
</evidence>
<dbReference type="InterPro" id="IPR021661">
    <property type="entry name" value="Rap1_C"/>
</dbReference>
<comment type="subunit">
    <text evidence="8">Homodimer.</text>
</comment>
<dbReference type="CDD" id="cd11655">
    <property type="entry name" value="rap1_myb-like"/>
    <property type="match status" value="1"/>
</dbReference>
<feature type="domain" description="BRCT" evidence="12">
    <location>
        <begin position="24"/>
        <end position="96"/>
    </location>
</feature>
<comment type="caution">
    <text evidence="13">The sequence shown here is derived from an EMBL/GenBank/DDBJ whole genome shotgun (WGS) entry which is preliminary data.</text>
</comment>
<keyword evidence="2 8" id="KW-0158">Chromosome</keyword>
<evidence type="ECO:0000259" key="11">
    <source>
        <dbReference type="Pfam" id="PF11626"/>
    </source>
</evidence>
<dbReference type="GO" id="GO:0010833">
    <property type="term" value="P:telomere maintenance via telomere lengthening"/>
    <property type="evidence" value="ECO:0007669"/>
    <property type="project" value="UniProtKB-UniRule"/>
</dbReference>
<evidence type="ECO:0000256" key="3">
    <source>
        <dbReference type="ARBA" id="ARBA00022895"/>
    </source>
</evidence>
<evidence type="ECO:0000256" key="4">
    <source>
        <dbReference type="ARBA" id="ARBA00023015"/>
    </source>
</evidence>
<dbReference type="OrthoDB" id="435460at2759"/>